<dbReference type="EMBL" id="JACRTJ010000023">
    <property type="protein sequence ID" value="MBC8599627.1"/>
    <property type="molecule type" value="Genomic_DNA"/>
</dbReference>
<evidence type="ECO:0000256" key="4">
    <source>
        <dbReference type="ARBA" id="ARBA00022729"/>
    </source>
</evidence>
<dbReference type="InterPro" id="IPR003760">
    <property type="entry name" value="PnrA-like"/>
</dbReference>
<evidence type="ECO:0000313" key="11">
    <source>
        <dbReference type="Proteomes" id="UP000647491"/>
    </source>
</evidence>
<keyword evidence="11" id="KW-1185">Reference proteome</keyword>
<keyword evidence="4 8" id="KW-0732">Signal</keyword>
<dbReference type="PANTHER" id="PTHR34296">
    <property type="entry name" value="TRANSCRIPTIONAL ACTIVATOR PROTEIN MED"/>
    <property type="match status" value="1"/>
</dbReference>
<keyword evidence="6" id="KW-0449">Lipoprotein</keyword>
<keyword evidence="3" id="KW-1003">Cell membrane</keyword>
<feature type="domain" description="ABC transporter substrate-binding protein PnrA-like" evidence="9">
    <location>
        <begin position="65"/>
        <end position="357"/>
    </location>
</feature>
<feature type="region of interest" description="Disordered" evidence="7">
    <location>
        <begin position="27"/>
        <end position="62"/>
    </location>
</feature>
<accession>A0ABR7NU61</accession>
<comment type="subcellular location">
    <subcellularLocation>
        <location evidence="1">Cell membrane</location>
        <topology evidence="1">Lipid-anchor</topology>
    </subcellularLocation>
</comment>
<dbReference type="Pfam" id="PF02608">
    <property type="entry name" value="Bmp"/>
    <property type="match status" value="1"/>
</dbReference>
<dbReference type="Proteomes" id="UP000647491">
    <property type="component" value="Unassembled WGS sequence"/>
</dbReference>
<organism evidence="10 11">
    <name type="scientific">Enterocloster hominis</name>
    <name type="common">ex Liu et al. 2021</name>
    <dbReference type="NCBI Taxonomy" id="2763663"/>
    <lineage>
        <taxon>Bacteria</taxon>
        <taxon>Bacillati</taxon>
        <taxon>Bacillota</taxon>
        <taxon>Clostridia</taxon>
        <taxon>Lachnospirales</taxon>
        <taxon>Lachnospiraceae</taxon>
        <taxon>Enterocloster</taxon>
    </lineage>
</organism>
<dbReference type="PROSITE" id="PS51257">
    <property type="entry name" value="PROKAR_LIPOPROTEIN"/>
    <property type="match status" value="1"/>
</dbReference>
<dbReference type="SUPFAM" id="SSF53822">
    <property type="entry name" value="Periplasmic binding protein-like I"/>
    <property type="match status" value="1"/>
</dbReference>
<dbReference type="CDD" id="cd19964">
    <property type="entry name" value="PBP1_BMP-like"/>
    <property type="match status" value="1"/>
</dbReference>
<evidence type="ECO:0000256" key="2">
    <source>
        <dbReference type="ARBA" id="ARBA00008610"/>
    </source>
</evidence>
<feature type="compositionally biased region" description="Basic and acidic residues" evidence="7">
    <location>
        <begin position="42"/>
        <end position="62"/>
    </location>
</feature>
<feature type="compositionally biased region" description="Low complexity" evidence="7">
    <location>
        <begin position="29"/>
        <end position="41"/>
    </location>
</feature>
<evidence type="ECO:0000256" key="8">
    <source>
        <dbReference type="SAM" id="SignalP"/>
    </source>
</evidence>
<dbReference type="PANTHER" id="PTHR34296:SF2">
    <property type="entry name" value="ABC TRANSPORTER GUANOSINE-BINDING PROTEIN NUPN"/>
    <property type="match status" value="1"/>
</dbReference>
<reference evidence="10 11" key="1">
    <citation type="submission" date="2020-08" db="EMBL/GenBank/DDBJ databases">
        <title>Genome public.</title>
        <authorList>
            <person name="Liu C."/>
            <person name="Sun Q."/>
        </authorList>
    </citation>
    <scope>NUCLEOTIDE SEQUENCE [LARGE SCALE GENOMIC DNA]</scope>
    <source>
        <strain evidence="10 11">BX10</strain>
    </source>
</reference>
<feature type="signal peptide" evidence="8">
    <location>
        <begin position="1"/>
        <end position="23"/>
    </location>
</feature>
<sequence length="399" mass="41860">MKKKFLCGAAVMAMTASMLFGCAGDSAEETTAAGKETSAEAGAEKETEAKEDAEKKETEAASGEKVKVTLLVTGSFGDKAFNDSAQAGMKKIESEMGDQVEVEMIEMGSDKTKFEGSMLDAAESDADIIITGLWDMKEITEQVAQEFPEKKFIIFDTDVDYTLGDLSNVYSMSYKQNEGAFLAGVLAASVTSSDMEFANEDAVIGFVGAKDTAAVINDSAVGYIEGAQFVNPDIKVLVSYVGSYVDSATAKELALTQYSSGADCVFVAAGPASVGVIEAGAESQKYVIGVDSDQALAYEGKDEANYIISSAIKGVGDSLFSSIERAQAGELPYGEHETLGLAEGAVGLADNEIYNTVVPEDVRTAVDGAKEKLLAGEVTVDTAYGMDEETLKGIINGAQ</sequence>
<dbReference type="RefSeq" id="WP_262427809.1">
    <property type="nucleotide sequence ID" value="NZ_JACRTJ010000023.1"/>
</dbReference>
<comment type="caution">
    <text evidence="10">The sequence shown here is derived from an EMBL/GenBank/DDBJ whole genome shotgun (WGS) entry which is preliminary data.</text>
</comment>
<evidence type="ECO:0000256" key="6">
    <source>
        <dbReference type="ARBA" id="ARBA00023288"/>
    </source>
</evidence>
<gene>
    <name evidence="10" type="ORF">H8708_10385</name>
</gene>
<evidence type="ECO:0000259" key="9">
    <source>
        <dbReference type="Pfam" id="PF02608"/>
    </source>
</evidence>
<name>A0ABR7NU61_9FIRM</name>
<comment type="similarity">
    <text evidence="2">Belongs to the BMP lipoprotein family.</text>
</comment>
<evidence type="ECO:0000256" key="7">
    <source>
        <dbReference type="SAM" id="MobiDB-lite"/>
    </source>
</evidence>
<feature type="chain" id="PRO_5045440552" evidence="8">
    <location>
        <begin position="24"/>
        <end position="399"/>
    </location>
</feature>
<evidence type="ECO:0000313" key="10">
    <source>
        <dbReference type="EMBL" id="MBC8599627.1"/>
    </source>
</evidence>
<dbReference type="InterPro" id="IPR050957">
    <property type="entry name" value="BMP_lipoprotein"/>
</dbReference>
<evidence type="ECO:0000256" key="1">
    <source>
        <dbReference type="ARBA" id="ARBA00004193"/>
    </source>
</evidence>
<evidence type="ECO:0000256" key="3">
    <source>
        <dbReference type="ARBA" id="ARBA00022475"/>
    </source>
</evidence>
<dbReference type="InterPro" id="IPR028082">
    <property type="entry name" value="Peripla_BP_I"/>
</dbReference>
<keyword evidence="5" id="KW-0472">Membrane</keyword>
<protein>
    <submittedName>
        <fullName evidence="10">BMP family ABC transporter substrate-binding protein</fullName>
    </submittedName>
</protein>
<evidence type="ECO:0000256" key="5">
    <source>
        <dbReference type="ARBA" id="ARBA00023136"/>
    </source>
</evidence>
<dbReference type="Gene3D" id="3.40.50.2300">
    <property type="match status" value="2"/>
</dbReference>
<proteinExistence type="inferred from homology"/>